<evidence type="ECO:0000313" key="2">
    <source>
        <dbReference type="EMBL" id="TJZ75662.1"/>
    </source>
</evidence>
<proteinExistence type="predicted"/>
<feature type="transmembrane region" description="Helical" evidence="1">
    <location>
        <begin position="42"/>
        <end position="63"/>
    </location>
</feature>
<gene>
    <name evidence="2" type="ORF">FAZ21_07060</name>
</gene>
<dbReference type="InterPro" id="IPR051311">
    <property type="entry name" value="DedA_domain"/>
</dbReference>
<organism evidence="2 3">
    <name type="scientific">Chitiniphilus eburneus</name>
    <dbReference type="NCBI Taxonomy" id="2571148"/>
    <lineage>
        <taxon>Bacteria</taxon>
        <taxon>Pseudomonadati</taxon>
        <taxon>Pseudomonadota</taxon>
        <taxon>Betaproteobacteria</taxon>
        <taxon>Neisseriales</taxon>
        <taxon>Chitinibacteraceae</taxon>
        <taxon>Chitiniphilus</taxon>
    </lineage>
</organism>
<evidence type="ECO:0000313" key="3">
    <source>
        <dbReference type="Proteomes" id="UP000310016"/>
    </source>
</evidence>
<keyword evidence="3" id="KW-1185">Reference proteome</keyword>
<dbReference type="PANTHER" id="PTHR42709">
    <property type="entry name" value="ALKALINE PHOSPHATASE LIKE PROTEIN"/>
    <property type="match status" value="1"/>
</dbReference>
<feature type="transmembrane region" description="Helical" evidence="1">
    <location>
        <begin position="114"/>
        <end position="136"/>
    </location>
</feature>
<dbReference type="EMBL" id="SUMF01000004">
    <property type="protein sequence ID" value="TJZ75662.1"/>
    <property type="molecule type" value="Genomic_DNA"/>
</dbReference>
<protein>
    <submittedName>
        <fullName evidence="2">DedA family protein</fullName>
    </submittedName>
</protein>
<dbReference type="Proteomes" id="UP000310016">
    <property type="component" value="Unassembled WGS sequence"/>
</dbReference>
<comment type="caution">
    <text evidence="2">The sequence shown here is derived from an EMBL/GenBank/DDBJ whole genome shotgun (WGS) entry which is preliminary data.</text>
</comment>
<reference evidence="2 3" key="1">
    <citation type="submission" date="2019-04" db="EMBL/GenBank/DDBJ databases">
        <title>Chitiniphilus eburnea sp. nov., a novel chitinolytic bacterium isolated from aquaculture sludge.</title>
        <authorList>
            <person name="Sheng M."/>
        </authorList>
    </citation>
    <scope>NUCLEOTIDE SEQUENCE [LARGE SCALE GENOMIC DNA]</scope>
    <source>
        <strain evidence="2 3">HX-2-15</strain>
    </source>
</reference>
<feature type="transmembrane region" description="Helical" evidence="1">
    <location>
        <begin position="84"/>
        <end position="108"/>
    </location>
</feature>
<keyword evidence="1" id="KW-1133">Transmembrane helix</keyword>
<dbReference type="AlphaFoldDB" id="A0A4U0Q641"/>
<keyword evidence="1" id="KW-0472">Membrane</keyword>
<sequence>MSWLPDAWAAGLFASAFLSSTLLPGNSEVALAAYLLKYDQAFWLPLMLATLGNTLGGIVTVWLGTRLPATAIPQRAAWLSRHGAVTLALSWVPVLGDALCLAAGWLRWPWRRVLPWLVLGKFVRYLALAASLRGLLQ</sequence>
<keyword evidence="1" id="KW-0812">Transmembrane</keyword>
<accession>A0A4U0Q641</accession>
<dbReference type="OrthoDB" id="5419086at2"/>
<dbReference type="PANTHER" id="PTHR42709:SF4">
    <property type="entry name" value="INNER MEMBRANE PROTEIN YQAA"/>
    <property type="match status" value="1"/>
</dbReference>
<evidence type="ECO:0000256" key="1">
    <source>
        <dbReference type="SAM" id="Phobius"/>
    </source>
</evidence>
<name>A0A4U0Q641_9NEIS</name>